<comment type="caution">
    <text evidence="1">The sequence shown here is derived from an EMBL/GenBank/DDBJ whole genome shotgun (WGS) entry which is preliminary data.</text>
</comment>
<dbReference type="EMBL" id="VSSQ01080882">
    <property type="protein sequence ID" value="MPN29951.1"/>
    <property type="molecule type" value="Genomic_DNA"/>
</dbReference>
<name>A0A645GSX4_9ZZZZ</name>
<reference evidence="1" key="1">
    <citation type="submission" date="2019-08" db="EMBL/GenBank/DDBJ databases">
        <authorList>
            <person name="Kucharzyk K."/>
            <person name="Murdoch R.W."/>
            <person name="Higgins S."/>
            <person name="Loffler F."/>
        </authorList>
    </citation>
    <scope>NUCLEOTIDE SEQUENCE</scope>
</reference>
<evidence type="ECO:0000313" key="1">
    <source>
        <dbReference type="EMBL" id="MPN29951.1"/>
    </source>
</evidence>
<organism evidence="1">
    <name type="scientific">bioreactor metagenome</name>
    <dbReference type="NCBI Taxonomy" id="1076179"/>
    <lineage>
        <taxon>unclassified sequences</taxon>
        <taxon>metagenomes</taxon>
        <taxon>ecological metagenomes</taxon>
    </lineage>
</organism>
<accession>A0A645GSX4</accession>
<proteinExistence type="predicted"/>
<dbReference type="AlphaFoldDB" id="A0A645GSX4"/>
<protein>
    <submittedName>
        <fullName evidence="1">Uncharacterized protein</fullName>
    </submittedName>
</protein>
<gene>
    <name evidence="1" type="ORF">SDC9_177408</name>
</gene>
<sequence>MPELCPQCGYGGRDAARGVNVVVLEHGAVRQIIPVITASAYRHRVFLERPEAGKRFTGIGNRGFCSLHQFHAAVCRGRNTRHMLNQIESRALAL</sequence>